<feature type="domain" description="Peptidase M16 C-terminal" evidence="2">
    <location>
        <begin position="188"/>
        <end position="362"/>
    </location>
</feature>
<protein>
    <submittedName>
        <fullName evidence="3">Predicted Zn-dependent peptidase</fullName>
    </submittedName>
</protein>
<accession>A0A1M4TBP6</accession>
<dbReference type="AlphaFoldDB" id="A0A1M4TBP6"/>
<dbReference type="NCBIfam" id="NF047422">
    <property type="entry name" value="YfmF_fam"/>
    <property type="match status" value="1"/>
</dbReference>
<feature type="coiled-coil region" evidence="1">
    <location>
        <begin position="132"/>
        <end position="159"/>
    </location>
</feature>
<dbReference type="Proteomes" id="UP000184476">
    <property type="component" value="Unassembled WGS sequence"/>
</dbReference>
<dbReference type="RefSeq" id="WP_073151137.1">
    <property type="nucleotide sequence ID" value="NZ_FQVL01000001.1"/>
</dbReference>
<evidence type="ECO:0000313" key="3">
    <source>
        <dbReference type="EMBL" id="SHE41825.1"/>
    </source>
</evidence>
<dbReference type="PANTHER" id="PTHR11851">
    <property type="entry name" value="METALLOPROTEASE"/>
    <property type="match status" value="1"/>
</dbReference>
<evidence type="ECO:0000313" key="4">
    <source>
        <dbReference type="Proteomes" id="UP000184476"/>
    </source>
</evidence>
<dbReference type="GO" id="GO:0046872">
    <property type="term" value="F:metal ion binding"/>
    <property type="evidence" value="ECO:0007669"/>
    <property type="project" value="InterPro"/>
</dbReference>
<dbReference type="PANTHER" id="PTHR11851:SF186">
    <property type="entry name" value="INACTIVE METALLOPROTEASE YMFF-RELATED"/>
    <property type="match status" value="1"/>
</dbReference>
<dbReference type="Gene3D" id="3.30.830.10">
    <property type="entry name" value="Metalloenzyme, LuxS/M16 peptidase-like"/>
    <property type="match status" value="2"/>
</dbReference>
<dbReference type="SUPFAM" id="SSF63411">
    <property type="entry name" value="LuxS/MPP-like metallohydrolase"/>
    <property type="match status" value="2"/>
</dbReference>
<proteinExistence type="predicted"/>
<organism evidence="3 4">
    <name type="scientific">Seinonella peptonophila</name>
    <dbReference type="NCBI Taxonomy" id="112248"/>
    <lineage>
        <taxon>Bacteria</taxon>
        <taxon>Bacillati</taxon>
        <taxon>Bacillota</taxon>
        <taxon>Bacilli</taxon>
        <taxon>Bacillales</taxon>
        <taxon>Thermoactinomycetaceae</taxon>
        <taxon>Seinonella</taxon>
    </lineage>
</organism>
<name>A0A1M4TBP6_9BACL</name>
<keyword evidence="4" id="KW-1185">Reference proteome</keyword>
<dbReference type="OrthoDB" id="9762085at2"/>
<evidence type="ECO:0000256" key="1">
    <source>
        <dbReference type="SAM" id="Coils"/>
    </source>
</evidence>
<keyword evidence="1" id="KW-0175">Coiled coil</keyword>
<dbReference type="STRING" id="112248.SAMN05444392_101398"/>
<evidence type="ECO:0000259" key="2">
    <source>
        <dbReference type="Pfam" id="PF05193"/>
    </source>
</evidence>
<dbReference type="EMBL" id="FQVL01000001">
    <property type="protein sequence ID" value="SHE41825.1"/>
    <property type="molecule type" value="Genomic_DNA"/>
</dbReference>
<gene>
    <name evidence="3" type="ORF">SAMN05444392_101398</name>
</gene>
<dbReference type="Pfam" id="PF05193">
    <property type="entry name" value="Peptidase_M16_C"/>
    <property type="match status" value="1"/>
</dbReference>
<dbReference type="InterPro" id="IPR011249">
    <property type="entry name" value="Metalloenz_LuxS/M16"/>
</dbReference>
<sequence length="431" mass="49039">MTDIHFSTTSVGSARLHVLNSKKFKTTTVVVLFEQELSEEKVTQSALLPNVLQRGTQSYPTTVQVKQKCDQLYGANLFGDVFKRGGRHFLQFGLDVANGDYLSERPALLTEGLQFLQEVLFKPVTSNDGFSSSFVNAEKKNLRQRIESLKDDKIRYAAQRLNEEMYKGEPHALYNYGQLRSLDAIDERSLYTYYQEVIQSCPIDIYCVGDVHPEEVKALFETQLGAHIGRQERPSVEALRNDQKVEQVNEIVERLEVQQGKLNLGCRTHVTIEDDLYPALMMYNGILGGFAHSKLFMNVREKASLAYYCSSRIDSYLGQVAIQSGIEIANYDQAVSIMKEQLEEMRQGNISEQEISQTKATLTNQIRERLDSAYGLIDFAHHTQQPTRKREVEQLLQEIADVTPQQIQEVAQQVELDTIYFLRDQGGIDGE</sequence>
<dbReference type="InterPro" id="IPR050361">
    <property type="entry name" value="MPP/UQCRC_Complex"/>
</dbReference>
<reference evidence="3 4" key="1">
    <citation type="submission" date="2016-11" db="EMBL/GenBank/DDBJ databases">
        <authorList>
            <person name="Jaros S."/>
            <person name="Januszkiewicz K."/>
            <person name="Wedrychowicz H."/>
        </authorList>
    </citation>
    <scope>NUCLEOTIDE SEQUENCE [LARGE SCALE GENOMIC DNA]</scope>
    <source>
        <strain evidence="3 4">DSM 44666</strain>
    </source>
</reference>
<dbReference type="InterPro" id="IPR007863">
    <property type="entry name" value="Peptidase_M16_C"/>
</dbReference>